<keyword evidence="3" id="KW-1003">Cell membrane</keyword>
<evidence type="ECO:0000259" key="8">
    <source>
        <dbReference type="Pfam" id="PF02308"/>
    </source>
</evidence>
<keyword evidence="6 7" id="KW-0472">Membrane</keyword>
<dbReference type="InterPro" id="IPR049177">
    <property type="entry name" value="MgtC_SapB_SrpB_YhiD_N"/>
</dbReference>
<organism evidence="9 10">
    <name type="scientific">Paraclostridium ghonii</name>
    <dbReference type="NCBI Taxonomy" id="29358"/>
    <lineage>
        <taxon>Bacteria</taxon>
        <taxon>Bacillati</taxon>
        <taxon>Bacillota</taxon>
        <taxon>Clostridia</taxon>
        <taxon>Peptostreptococcales</taxon>
        <taxon>Peptostreptococcaceae</taxon>
        <taxon>Paraclostridium</taxon>
    </lineage>
</organism>
<dbReference type="Pfam" id="PF02308">
    <property type="entry name" value="MgtC"/>
    <property type="match status" value="1"/>
</dbReference>
<evidence type="ECO:0000256" key="4">
    <source>
        <dbReference type="ARBA" id="ARBA00022692"/>
    </source>
</evidence>
<evidence type="ECO:0000256" key="1">
    <source>
        <dbReference type="ARBA" id="ARBA00004651"/>
    </source>
</evidence>
<feature type="domain" description="MgtC/SapB/SrpB/YhiD N-terminal" evidence="8">
    <location>
        <begin position="24"/>
        <end position="145"/>
    </location>
</feature>
<keyword evidence="10" id="KW-1185">Reference proteome</keyword>
<comment type="similarity">
    <text evidence="2">Belongs to the MgtC/SapB family.</text>
</comment>
<comment type="subcellular location">
    <subcellularLocation>
        <location evidence="1">Cell membrane</location>
        <topology evidence="1">Multi-pass membrane protein</topology>
    </subcellularLocation>
</comment>
<evidence type="ECO:0000256" key="3">
    <source>
        <dbReference type="ARBA" id="ARBA00022475"/>
    </source>
</evidence>
<proteinExistence type="inferred from homology"/>
<gene>
    <name evidence="9" type="ORF">QOZ92_001251</name>
</gene>
<feature type="transmembrane region" description="Helical" evidence="7">
    <location>
        <begin position="46"/>
        <end position="67"/>
    </location>
</feature>
<name>A0ABU0MZ05_9FIRM</name>
<dbReference type="PANTHER" id="PTHR33778">
    <property type="entry name" value="PROTEIN MGTC"/>
    <property type="match status" value="1"/>
</dbReference>
<evidence type="ECO:0000313" key="10">
    <source>
        <dbReference type="Proteomes" id="UP001232584"/>
    </source>
</evidence>
<feature type="transmembrane region" description="Helical" evidence="7">
    <location>
        <begin position="110"/>
        <end position="141"/>
    </location>
</feature>
<comment type="caution">
    <text evidence="9">The sequence shown here is derived from an EMBL/GenBank/DDBJ whole genome shotgun (WGS) entry which is preliminary data.</text>
</comment>
<evidence type="ECO:0000256" key="2">
    <source>
        <dbReference type="ARBA" id="ARBA00009298"/>
    </source>
</evidence>
<keyword evidence="4 7" id="KW-0812">Transmembrane</keyword>
<sequence>MDKFIEFGVYIREFNFLSICVRFIMAVIIGGIIGSDRSRKKRAAGLKTHILVCLSSTLIMTLSLYINENFETSGDITRLGAQVISGIGFLGAGTIVLTGDDKVKGLTTAASLWACGCIGLSLGVGFYEGAIISSALIIVVMTKFQNSNEYFQKNSQTMKLDIEIKNIQDLTNVVDELKESKAKIVDIQLYESVDNETTNLSSKIKFNKYTNHDEIIKQLNKFDGITVKEINELKSTKEI</sequence>
<dbReference type="EMBL" id="JAUSWG010000004">
    <property type="protein sequence ID" value="MDQ0556138.1"/>
    <property type="molecule type" value="Genomic_DNA"/>
</dbReference>
<dbReference type="PANTHER" id="PTHR33778:SF1">
    <property type="entry name" value="MAGNESIUM TRANSPORTER YHID-RELATED"/>
    <property type="match status" value="1"/>
</dbReference>
<protein>
    <submittedName>
        <fullName evidence="9">Mg2+ transporter-C (MgtC) family protein</fullName>
    </submittedName>
</protein>
<evidence type="ECO:0000313" key="9">
    <source>
        <dbReference type="EMBL" id="MDQ0556138.1"/>
    </source>
</evidence>
<keyword evidence="5 7" id="KW-1133">Transmembrane helix</keyword>
<accession>A0ABU0MZ05</accession>
<evidence type="ECO:0000256" key="7">
    <source>
        <dbReference type="SAM" id="Phobius"/>
    </source>
</evidence>
<dbReference type="Proteomes" id="UP001232584">
    <property type="component" value="Unassembled WGS sequence"/>
</dbReference>
<dbReference type="RefSeq" id="WP_307504746.1">
    <property type="nucleotide sequence ID" value="NZ_BAAACE010000028.1"/>
</dbReference>
<evidence type="ECO:0000256" key="5">
    <source>
        <dbReference type="ARBA" id="ARBA00022989"/>
    </source>
</evidence>
<evidence type="ECO:0000256" key="6">
    <source>
        <dbReference type="ARBA" id="ARBA00023136"/>
    </source>
</evidence>
<dbReference type="PRINTS" id="PR01837">
    <property type="entry name" value="MGTCSAPBPROT"/>
</dbReference>
<feature type="transmembrane region" description="Helical" evidence="7">
    <location>
        <begin position="79"/>
        <end position="98"/>
    </location>
</feature>
<dbReference type="InterPro" id="IPR003416">
    <property type="entry name" value="MgtC/SapB/SrpB/YhiD_fam"/>
</dbReference>
<feature type="transmembrane region" description="Helical" evidence="7">
    <location>
        <begin position="14"/>
        <end position="34"/>
    </location>
</feature>
<reference evidence="9 10" key="1">
    <citation type="submission" date="2023-07" db="EMBL/GenBank/DDBJ databases">
        <title>Genomic Encyclopedia of Type Strains, Phase IV (KMG-IV): sequencing the most valuable type-strain genomes for metagenomic binning, comparative biology and taxonomic classification.</title>
        <authorList>
            <person name="Goeker M."/>
        </authorList>
    </citation>
    <scope>NUCLEOTIDE SEQUENCE [LARGE SCALE GENOMIC DNA]</scope>
    <source>
        <strain evidence="9 10">DSM 15049</strain>
    </source>
</reference>